<reference evidence="8" key="1">
    <citation type="submission" date="2013-10" db="EMBL/GenBank/DDBJ databases">
        <title>Genomic analysis of the causative agents of coccidiosis in chickens.</title>
        <authorList>
            <person name="Reid A.J."/>
            <person name="Blake D."/>
            <person name="Billington K."/>
            <person name="Browne H."/>
            <person name="Dunn M."/>
            <person name="Hung S."/>
            <person name="Kawahara F."/>
            <person name="Miranda-Saavedra D."/>
            <person name="Mourier T."/>
            <person name="Nagra H."/>
            <person name="Otto T.D."/>
            <person name="Rawlings N."/>
            <person name="Sanchez A."/>
            <person name="Sanders M."/>
            <person name="Subramaniam C."/>
            <person name="Tay Y."/>
            <person name="Dear P."/>
            <person name="Doerig C."/>
            <person name="Gruber A."/>
            <person name="Parkinson J."/>
            <person name="Shirley M."/>
            <person name="Wan K.L."/>
            <person name="Berriman M."/>
            <person name="Tomley F."/>
            <person name="Pain A."/>
        </authorList>
    </citation>
    <scope>NUCLEOTIDE SEQUENCE [LARGE SCALE GENOMIC DNA]</scope>
    <source>
        <strain evidence="8">Houghton</strain>
    </source>
</reference>
<dbReference type="AlphaFoldDB" id="U6KI87"/>
<keyword evidence="3" id="KW-0378">Hydrolase</keyword>
<sequence>MRKKKKNQNKDGREHAAKLRAAKRESCRSCGGPNSISEGESGDGLLPAHKPSPRQEPRQTTSNIGHLSRPTITALVHGLNRNYYSIAINCRKGELEHQMLANLHTNKWSDALKLKNYQEHQEEREESIAALKELSCRYTSMIEEEIKKKPEQLLVDRAGQIDAKMRIQQTLDQLMTDTLLQSLGSMISTLVF</sequence>
<feature type="region of interest" description="Disordered" evidence="6">
    <location>
        <begin position="1"/>
        <end position="65"/>
    </location>
</feature>
<dbReference type="Gene3D" id="3.40.140.10">
    <property type="entry name" value="Cytidine Deaminase, domain 2"/>
    <property type="match status" value="1"/>
</dbReference>
<name>U6KI87_EIMTE</name>
<feature type="compositionally biased region" description="Basic and acidic residues" evidence="6">
    <location>
        <begin position="8"/>
        <end position="27"/>
    </location>
</feature>
<evidence type="ECO:0000259" key="7">
    <source>
        <dbReference type="Pfam" id="PF23594"/>
    </source>
</evidence>
<dbReference type="GO" id="GO:0008237">
    <property type="term" value="F:metallopeptidase activity"/>
    <property type="evidence" value="ECO:0007669"/>
    <property type="project" value="UniProtKB-KW"/>
</dbReference>
<keyword evidence="1" id="KW-0645">Protease</keyword>
<keyword evidence="8" id="KW-0647">Proteasome</keyword>
<accession>U6KI87</accession>
<dbReference type="VEuPathDB" id="ToxoDB:ETH2_0941500"/>
<evidence type="ECO:0000313" key="8">
    <source>
        <dbReference type="EMBL" id="CDJ37654.1"/>
    </source>
</evidence>
<dbReference type="GO" id="GO:0006508">
    <property type="term" value="P:proteolysis"/>
    <property type="evidence" value="ECO:0007669"/>
    <property type="project" value="UniProtKB-KW"/>
</dbReference>
<keyword evidence="4" id="KW-0862">Zinc</keyword>
<protein>
    <submittedName>
        <fullName evidence="8">26S proteasome non-ATPase subunit, putative</fullName>
    </submittedName>
</protein>
<dbReference type="OMA" id="KWTHELT"/>
<dbReference type="Proteomes" id="UP000030747">
    <property type="component" value="Unassembled WGS sequence"/>
</dbReference>
<evidence type="ECO:0000256" key="2">
    <source>
        <dbReference type="ARBA" id="ARBA00022723"/>
    </source>
</evidence>
<dbReference type="GeneID" id="25251671"/>
<evidence type="ECO:0000256" key="5">
    <source>
        <dbReference type="ARBA" id="ARBA00023049"/>
    </source>
</evidence>
<keyword evidence="2" id="KW-0479">Metal-binding</keyword>
<dbReference type="EMBL" id="HG673773">
    <property type="protein sequence ID" value="CDJ37654.1"/>
    <property type="molecule type" value="Genomic_DNA"/>
</dbReference>
<evidence type="ECO:0000256" key="3">
    <source>
        <dbReference type="ARBA" id="ARBA00022801"/>
    </source>
</evidence>
<evidence type="ECO:0000256" key="4">
    <source>
        <dbReference type="ARBA" id="ARBA00022833"/>
    </source>
</evidence>
<dbReference type="InterPro" id="IPR056263">
    <property type="entry name" value="RPN11_C"/>
</dbReference>
<dbReference type="Pfam" id="PF23594">
    <property type="entry name" value="RPN11_C"/>
    <property type="match status" value="1"/>
</dbReference>
<organism evidence="8 9">
    <name type="scientific">Eimeria tenella</name>
    <name type="common">Coccidian parasite</name>
    <dbReference type="NCBI Taxonomy" id="5802"/>
    <lineage>
        <taxon>Eukaryota</taxon>
        <taxon>Sar</taxon>
        <taxon>Alveolata</taxon>
        <taxon>Apicomplexa</taxon>
        <taxon>Conoidasida</taxon>
        <taxon>Coccidia</taxon>
        <taxon>Eucoccidiorida</taxon>
        <taxon>Eimeriorina</taxon>
        <taxon>Eimeriidae</taxon>
        <taxon>Eimeria</taxon>
    </lineage>
</organism>
<dbReference type="RefSeq" id="XP_013228492.1">
    <property type="nucleotide sequence ID" value="XM_013373038.1"/>
</dbReference>
<evidence type="ECO:0000256" key="6">
    <source>
        <dbReference type="SAM" id="MobiDB-lite"/>
    </source>
</evidence>
<proteinExistence type="predicted"/>
<dbReference type="GO" id="GO:0046872">
    <property type="term" value="F:metal ion binding"/>
    <property type="evidence" value="ECO:0007669"/>
    <property type="project" value="UniProtKB-KW"/>
</dbReference>
<keyword evidence="9" id="KW-1185">Reference proteome</keyword>
<dbReference type="GO" id="GO:0000502">
    <property type="term" value="C:proteasome complex"/>
    <property type="evidence" value="ECO:0007669"/>
    <property type="project" value="UniProtKB-KW"/>
</dbReference>
<evidence type="ECO:0000313" key="9">
    <source>
        <dbReference type="Proteomes" id="UP000030747"/>
    </source>
</evidence>
<dbReference type="OrthoDB" id="605656at2759"/>
<dbReference type="VEuPathDB" id="ToxoDB:ETH_00012520"/>
<keyword evidence="5" id="KW-0482">Metalloprotease</keyword>
<feature type="domain" description="26S proteasome regulatory subunit RPN11 C-terminal" evidence="7">
    <location>
        <begin position="111"/>
        <end position="189"/>
    </location>
</feature>
<evidence type="ECO:0000256" key="1">
    <source>
        <dbReference type="ARBA" id="ARBA00022670"/>
    </source>
</evidence>
<gene>
    <name evidence="8" type="ORF">ETH_00012520</name>
</gene>
<reference evidence="8" key="2">
    <citation type="submission" date="2013-10" db="EMBL/GenBank/DDBJ databases">
        <authorList>
            <person name="Aslett M."/>
        </authorList>
    </citation>
    <scope>NUCLEOTIDE SEQUENCE [LARGE SCALE GENOMIC DNA]</scope>
    <source>
        <strain evidence="8">Houghton</strain>
    </source>
</reference>